<keyword evidence="12" id="KW-1185">Reference proteome</keyword>
<feature type="domain" description="Reverse transcriptase" evidence="10">
    <location>
        <begin position="6"/>
        <end position="115"/>
    </location>
</feature>
<dbReference type="InterPro" id="IPR043128">
    <property type="entry name" value="Rev_trsase/Diguanyl_cyclase"/>
</dbReference>
<dbReference type="GO" id="GO:0006508">
    <property type="term" value="P:proteolysis"/>
    <property type="evidence" value="ECO:0007669"/>
    <property type="project" value="UniProtKB-KW"/>
</dbReference>
<organism evidence="11 12">
    <name type="scientific">Pleurodeles waltl</name>
    <name type="common">Iberian ribbed newt</name>
    <dbReference type="NCBI Taxonomy" id="8319"/>
    <lineage>
        <taxon>Eukaryota</taxon>
        <taxon>Metazoa</taxon>
        <taxon>Chordata</taxon>
        <taxon>Craniata</taxon>
        <taxon>Vertebrata</taxon>
        <taxon>Euteleostomi</taxon>
        <taxon>Amphibia</taxon>
        <taxon>Batrachia</taxon>
        <taxon>Caudata</taxon>
        <taxon>Salamandroidea</taxon>
        <taxon>Salamandridae</taxon>
        <taxon>Pleurodelinae</taxon>
        <taxon>Pleurodeles</taxon>
    </lineage>
</organism>
<keyword evidence="5" id="KW-0548">Nucleotidyltransferase</keyword>
<evidence type="ECO:0000256" key="6">
    <source>
        <dbReference type="ARBA" id="ARBA00022722"/>
    </source>
</evidence>
<keyword evidence="3" id="KW-0645">Protease</keyword>
<dbReference type="InterPro" id="IPR043502">
    <property type="entry name" value="DNA/RNA_pol_sf"/>
</dbReference>
<dbReference type="SUPFAM" id="SSF56672">
    <property type="entry name" value="DNA/RNA polymerases"/>
    <property type="match status" value="1"/>
</dbReference>
<dbReference type="InterPro" id="IPR000477">
    <property type="entry name" value="RT_dom"/>
</dbReference>
<comment type="caution">
    <text evidence="11">The sequence shown here is derived from an EMBL/GenBank/DDBJ whole genome shotgun (WGS) entry which is preliminary data.</text>
</comment>
<evidence type="ECO:0000313" key="11">
    <source>
        <dbReference type="EMBL" id="KAJ1080474.1"/>
    </source>
</evidence>
<reference evidence="11" key="1">
    <citation type="journal article" date="2022" name="bioRxiv">
        <title>Sequencing and chromosome-scale assembly of the giantPleurodeles waltlgenome.</title>
        <authorList>
            <person name="Brown T."/>
            <person name="Elewa A."/>
            <person name="Iarovenko S."/>
            <person name="Subramanian E."/>
            <person name="Araus A.J."/>
            <person name="Petzold A."/>
            <person name="Susuki M."/>
            <person name="Suzuki K.-i.T."/>
            <person name="Hayashi T."/>
            <person name="Toyoda A."/>
            <person name="Oliveira C."/>
            <person name="Osipova E."/>
            <person name="Leigh N.D."/>
            <person name="Simon A."/>
            <person name="Yun M.H."/>
        </authorList>
    </citation>
    <scope>NUCLEOTIDE SEQUENCE</scope>
    <source>
        <strain evidence="11">20211129_DDA</strain>
        <tissue evidence="11">Liver</tissue>
    </source>
</reference>
<sequence>EIEKMLDLGIIEPSQIPWCSPVVSVPKPDGSIRFYIDFRQVNSVSQFDTYPLPRVDELLEKLGKARYMSTLDLTKGYWQIPLAQNDKEKTAFSTPSGLYHFNVLPFGLHGAPATF</sequence>
<proteinExistence type="inferred from homology"/>
<keyword evidence="4" id="KW-0808">Transferase</keyword>
<dbReference type="GO" id="GO:0003964">
    <property type="term" value="F:RNA-directed DNA polymerase activity"/>
    <property type="evidence" value="ECO:0007669"/>
    <property type="project" value="UniProtKB-KW"/>
</dbReference>
<accession>A0AAV7KQK1</accession>
<dbReference type="Gene3D" id="3.30.70.270">
    <property type="match status" value="1"/>
</dbReference>
<dbReference type="PANTHER" id="PTHR24559:SF454">
    <property type="entry name" value="RIBONUCLEASE H"/>
    <property type="match status" value="1"/>
</dbReference>
<evidence type="ECO:0000256" key="5">
    <source>
        <dbReference type="ARBA" id="ARBA00022695"/>
    </source>
</evidence>
<evidence type="ECO:0000256" key="3">
    <source>
        <dbReference type="ARBA" id="ARBA00022670"/>
    </source>
</evidence>
<evidence type="ECO:0000256" key="2">
    <source>
        <dbReference type="ARBA" id="ARBA00012180"/>
    </source>
</evidence>
<dbReference type="FunFam" id="3.10.10.10:FF:000007">
    <property type="entry name" value="Retrovirus-related Pol polyprotein from transposon 17.6-like Protein"/>
    <property type="match status" value="1"/>
</dbReference>
<dbReference type="GO" id="GO:0008233">
    <property type="term" value="F:peptidase activity"/>
    <property type="evidence" value="ECO:0007669"/>
    <property type="project" value="UniProtKB-KW"/>
</dbReference>
<evidence type="ECO:0000259" key="10">
    <source>
        <dbReference type="PROSITE" id="PS50878"/>
    </source>
</evidence>
<evidence type="ECO:0000313" key="12">
    <source>
        <dbReference type="Proteomes" id="UP001066276"/>
    </source>
</evidence>
<dbReference type="GO" id="GO:0004523">
    <property type="term" value="F:RNA-DNA hybrid ribonuclease activity"/>
    <property type="evidence" value="ECO:0007669"/>
    <property type="project" value="UniProtKB-EC"/>
</dbReference>
<dbReference type="PANTHER" id="PTHR24559">
    <property type="entry name" value="TRANSPOSON TY3-I GAG-POL POLYPROTEIN"/>
    <property type="match status" value="1"/>
</dbReference>
<dbReference type="PROSITE" id="PS50878">
    <property type="entry name" value="RT_POL"/>
    <property type="match status" value="1"/>
</dbReference>
<dbReference type="Gene3D" id="3.10.10.10">
    <property type="entry name" value="HIV Type 1 Reverse Transcriptase, subunit A, domain 1"/>
    <property type="match status" value="1"/>
</dbReference>
<keyword evidence="9" id="KW-0695">RNA-directed DNA polymerase</keyword>
<name>A0AAV7KQK1_PLEWA</name>
<dbReference type="InterPro" id="IPR053134">
    <property type="entry name" value="RNA-dir_DNA_polymerase"/>
</dbReference>
<protein>
    <recommendedName>
        <fullName evidence="2">ribonuclease H</fullName>
        <ecNumber evidence="2">3.1.26.4</ecNumber>
    </recommendedName>
</protein>
<evidence type="ECO:0000256" key="1">
    <source>
        <dbReference type="ARBA" id="ARBA00010879"/>
    </source>
</evidence>
<keyword evidence="6" id="KW-0540">Nuclease</keyword>
<keyword evidence="7" id="KW-0255">Endonuclease</keyword>
<evidence type="ECO:0000256" key="9">
    <source>
        <dbReference type="ARBA" id="ARBA00022918"/>
    </source>
</evidence>
<evidence type="ECO:0000256" key="4">
    <source>
        <dbReference type="ARBA" id="ARBA00022679"/>
    </source>
</evidence>
<evidence type="ECO:0000256" key="8">
    <source>
        <dbReference type="ARBA" id="ARBA00022801"/>
    </source>
</evidence>
<dbReference type="EC" id="3.1.26.4" evidence="2"/>
<dbReference type="Proteomes" id="UP001066276">
    <property type="component" value="Chromosome 12"/>
</dbReference>
<evidence type="ECO:0000256" key="7">
    <source>
        <dbReference type="ARBA" id="ARBA00022759"/>
    </source>
</evidence>
<gene>
    <name evidence="11" type="ORF">NDU88_000673</name>
</gene>
<dbReference type="EMBL" id="JANPWB010000016">
    <property type="protein sequence ID" value="KAJ1080474.1"/>
    <property type="molecule type" value="Genomic_DNA"/>
</dbReference>
<dbReference type="Pfam" id="PF00078">
    <property type="entry name" value="RVT_1"/>
    <property type="match status" value="1"/>
</dbReference>
<keyword evidence="8" id="KW-0378">Hydrolase</keyword>
<comment type="similarity">
    <text evidence="1">Belongs to the beta type-B retroviral polymerase family. HERV class-II K(HML-2) pol subfamily.</text>
</comment>
<feature type="non-terminal residue" evidence="11">
    <location>
        <position position="115"/>
    </location>
</feature>
<dbReference type="AlphaFoldDB" id="A0AAV7KQK1"/>
<feature type="non-terminal residue" evidence="11">
    <location>
        <position position="1"/>
    </location>
</feature>
<dbReference type="CDD" id="cd01647">
    <property type="entry name" value="RT_LTR"/>
    <property type="match status" value="1"/>
</dbReference>